<dbReference type="OrthoDB" id="3823490at2"/>
<reference evidence="2 3" key="1">
    <citation type="submission" date="2018-05" db="EMBL/GenBank/DDBJ databases">
        <title>Evolution of GPA BGCs.</title>
        <authorList>
            <person name="Waglechner N."/>
            <person name="Wright G.D."/>
        </authorList>
    </citation>
    <scope>NUCLEOTIDE SEQUENCE [LARGE SCALE GENOMIC DNA]</scope>
    <source>
        <strain evidence="2 3">DSM 5908</strain>
    </source>
</reference>
<evidence type="ECO:0000313" key="2">
    <source>
        <dbReference type="EMBL" id="RSM48248.1"/>
    </source>
</evidence>
<evidence type="ECO:0000256" key="1">
    <source>
        <dbReference type="SAM" id="SignalP"/>
    </source>
</evidence>
<protein>
    <submittedName>
        <fullName evidence="2">Uncharacterized protein</fullName>
    </submittedName>
</protein>
<dbReference type="RefSeq" id="WP_020640351.1">
    <property type="nucleotide sequence ID" value="NZ_QHHU01000007.1"/>
</dbReference>
<evidence type="ECO:0000313" key="3">
    <source>
        <dbReference type="Proteomes" id="UP000286716"/>
    </source>
</evidence>
<dbReference type="Proteomes" id="UP000286716">
    <property type="component" value="Unassembled WGS sequence"/>
</dbReference>
<feature type="signal peptide" evidence="1">
    <location>
        <begin position="1"/>
        <end position="21"/>
    </location>
</feature>
<dbReference type="AlphaFoldDB" id="A0A428WYT6"/>
<feature type="chain" id="PRO_5038370389" evidence="1">
    <location>
        <begin position="22"/>
        <end position="147"/>
    </location>
</feature>
<keyword evidence="3" id="KW-1185">Reference proteome</keyword>
<name>A0A428WYT6_AMYBA</name>
<dbReference type="EMBL" id="QHHU01000007">
    <property type="protein sequence ID" value="RSM48248.1"/>
    <property type="molecule type" value="Genomic_DNA"/>
</dbReference>
<sequence>MRISKHVITGVVVVAAGLAMAGCAKTSAATSEEPPAVVQQVPAGEIPTVTLKQDAADRIGLKTEVVRDETVDGLQRKVVPYAAILYDPKGDTYAYAASEPLVFKRVKLVVDTITGDRAVLSDGPPAGTTVVVVGAVELLGTESEIAE</sequence>
<proteinExistence type="predicted"/>
<dbReference type="PROSITE" id="PS51257">
    <property type="entry name" value="PROKAR_LIPOPROTEIN"/>
    <property type="match status" value="1"/>
</dbReference>
<organism evidence="2 3">
    <name type="scientific">Amycolatopsis balhimycina DSM 5908</name>
    <dbReference type="NCBI Taxonomy" id="1081091"/>
    <lineage>
        <taxon>Bacteria</taxon>
        <taxon>Bacillati</taxon>
        <taxon>Actinomycetota</taxon>
        <taxon>Actinomycetes</taxon>
        <taxon>Pseudonocardiales</taxon>
        <taxon>Pseudonocardiaceae</taxon>
        <taxon>Amycolatopsis</taxon>
    </lineage>
</organism>
<keyword evidence="1" id="KW-0732">Signal</keyword>
<accession>A0A428WYT6</accession>
<comment type="caution">
    <text evidence="2">The sequence shown here is derived from an EMBL/GenBank/DDBJ whole genome shotgun (WGS) entry which is preliminary data.</text>
</comment>
<gene>
    <name evidence="2" type="ORF">DMA12_07105</name>
</gene>